<sequence length="228" mass="24636">MRHDYSAPPINPLPGVVWLLALPIIAMEAVLGLGQTGLVGGAAAEGWRLDAWQRFAFSPDLMRAMIETGTYPWQAMVRLVSYPIVHASFLHALMAVVILLALGKMVAEVFRPWAVLAVFFGSALAGALAYTALPFVRAPLIGAYPAVYGMIGAFTFLLWVKLAATGGNQYRAFSLIGLLLAIQLLFGLFFQGGYDWVADLAGFATGFLLSFAVSPGGWARVMAKLRRR</sequence>
<evidence type="ECO:0000313" key="11">
    <source>
        <dbReference type="Proteomes" id="UP000219467"/>
    </source>
</evidence>
<reference evidence="11" key="1">
    <citation type="submission" date="2017-08" db="EMBL/GenBank/DDBJ databases">
        <authorList>
            <person name="Varghese N."/>
            <person name="Submissions S."/>
        </authorList>
    </citation>
    <scope>NUCLEOTIDE SEQUENCE [LARGE SCALE GENOMIC DNA]</scope>
    <source>
        <strain evidence="11">JA234</strain>
    </source>
</reference>
<keyword evidence="3 8" id="KW-0812">Transmembrane</keyword>
<dbReference type="PANTHER" id="PTHR22936">
    <property type="entry name" value="RHOMBOID-RELATED"/>
    <property type="match status" value="1"/>
</dbReference>
<dbReference type="GO" id="GO:0004252">
    <property type="term" value="F:serine-type endopeptidase activity"/>
    <property type="evidence" value="ECO:0007669"/>
    <property type="project" value="InterPro"/>
</dbReference>
<dbReference type="PANTHER" id="PTHR22936:SF69">
    <property type="entry name" value="RHOMBOID-LIKE PROTEIN"/>
    <property type="match status" value="1"/>
</dbReference>
<keyword evidence="5" id="KW-0720">Serine protease</keyword>
<feature type="transmembrane region" description="Helical" evidence="8">
    <location>
        <begin position="80"/>
        <end position="102"/>
    </location>
</feature>
<keyword evidence="4" id="KW-0378">Hydrolase</keyword>
<dbReference type="RefSeq" id="WP_097031413.1">
    <property type="nucleotide sequence ID" value="NZ_OAOQ01000017.1"/>
</dbReference>
<evidence type="ECO:0000259" key="9">
    <source>
        <dbReference type="Pfam" id="PF01694"/>
    </source>
</evidence>
<feature type="transmembrane region" description="Helical" evidence="8">
    <location>
        <begin position="141"/>
        <end position="160"/>
    </location>
</feature>
<evidence type="ECO:0000313" key="10">
    <source>
        <dbReference type="EMBL" id="SNX73818.1"/>
    </source>
</evidence>
<gene>
    <name evidence="10" type="ORF">SAMN05878503_11717</name>
</gene>
<dbReference type="GO" id="GO:0006508">
    <property type="term" value="P:proteolysis"/>
    <property type="evidence" value="ECO:0007669"/>
    <property type="project" value="UniProtKB-KW"/>
</dbReference>
<dbReference type="InterPro" id="IPR002610">
    <property type="entry name" value="Peptidase_S54_rhomboid-like"/>
</dbReference>
<evidence type="ECO:0000256" key="4">
    <source>
        <dbReference type="ARBA" id="ARBA00022801"/>
    </source>
</evidence>
<dbReference type="Gene3D" id="1.20.1540.10">
    <property type="entry name" value="Rhomboid-like"/>
    <property type="match status" value="1"/>
</dbReference>
<dbReference type="AlphaFoldDB" id="A0A285D3E6"/>
<keyword evidence="11" id="KW-1185">Reference proteome</keyword>
<evidence type="ECO:0000256" key="5">
    <source>
        <dbReference type="ARBA" id="ARBA00022825"/>
    </source>
</evidence>
<feature type="transmembrane region" description="Helical" evidence="8">
    <location>
        <begin position="200"/>
        <end position="219"/>
    </location>
</feature>
<evidence type="ECO:0000256" key="1">
    <source>
        <dbReference type="ARBA" id="ARBA00004141"/>
    </source>
</evidence>
<evidence type="ECO:0000256" key="7">
    <source>
        <dbReference type="ARBA" id="ARBA00023136"/>
    </source>
</evidence>
<proteinExistence type="predicted"/>
<feature type="transmembrane region" description="Helical" evidence="8">
    <location>
        <begin position="12"/>
        <end position="31"/>
    </location>
</feature>
<evidence type="ECO:0000256" key="2">
    <source>
        <dbReference type="ARBA" id="ARBA00022670"/>
    </source>
</evidence>
<dbReference type="SUPFAM" id="SSF144091">
    <property type="entry name" value="Rhomboid-like"/>
    <property type="match status" value="1"/>
</dbReference>
<feature type="transmembrane region" description="Helical" evidence="8">
    <location>
        <begin position="172"/>
        <end position="194"/>
    </location>
</feature>
<organism evidence="10 11">
    <name type="scientific">Cereibacter ovatus</name>
    <dbReference type="NCBI Taxonomy" id="439529"/>
    <lineage>
        <taxon>Bacteria</taxon>
        <taxon>Pseudomonadati</taxon>
        <taxon>Pseudomonadota</taxon>
        <taxon>Alphaproteobacteria</taxon>
        <taxon>Rhodobacterales</taxon>
        <taxon>Paracoccaceae</taxon>
        <taxon>Cereibacter</taxon>
    </lineage>
</organism>
<accession>A0A285D3E6</accession>
<dbReference type="OrthoDB" id="7836448at2"/>
<protein>
    <submittedName>
        <fullName evidence="10">Rhomboid family protein</fullName>
    </submittedName>
</protein>
<dbReference type="Proteomes" id="UP000219467">
    <property type="component" value="Unassembled WGS sequence"/>
</dbReference>
<keyword evidence="6 8" id="KW-1133">Transmembrane helix</keyword>
<dbReference type="InterPro" id="IPR022764">
    <property type="entry name" value="Peptidase_S54_rhomboid_dom"/>
</dbReference>
<dbReference type="EMBL" id="OAOQ01000017">
    <property type="protein sequence ID" value="SNX73818.1"/>
    <property type="molecule type" value="Genomic_DNA"/>
</dbReference>
<evidence type="ECO:0000256" key="8">
    <source>
        <dbReference type="SAM" id="Phobius"/>
    </source>
</evidence>
<feature type="domain" description="Peptidase S54 rhomboid" evidence="9">
    <location>
        <begin position="76"/>
        <end position="214"/>
    </location>
</feature>
<dbReference type="Pfam" id="PF01694">
    <property type="entry name" value="Rhomboid"/>
    <property type="match status" value="1"/>
</dbReference>
<keyword evidence="2" id="KW-0645">Protease</keyword>
<comment type="subcellular location">
    <subcellularLocation>
        <location evidence="1">Membrane</location>
        <topology evidence="1">Multi-pass membrane protein</topology>
    </subcellularLocation>
</comment>
<evidence type="ECO:0000256" key="6">
    <source>
        <dbReference type="ARBA" id="ARBA00022989"/>
    </source>
</evidence>
<dbReference type="GO" id="GO:0016020">
    <property type="term" value="C:membrane"/>
    <property type="evidence" value="ECO:0007669"/>
    <property type="project" value="UniProtKB-SubCell"/>
</dbReference>
<evidence type="ECO:0000256" key="3">
    <source>
        <dbReference type="ARBA" id="ARBA00022692"/>
    </source>
</evidence>
<name>A0A285D3E6_9RHOB</name>
<feature type="transmembrane region" description="Helical" evidence="8">
    <location>
        <begin position="114"/>
        <end position="135"/>
    </location>
</feature>
<dbReference type="InterPro" id="IPR035952">
    <property type="entry name" value="Rhomboid-like_sf"/>
</dbReference>
<keyword evidence="7 8" id="KW-0472">Membrane</keyword>